<dbReference type="Gene3D" id="2.60.200.30">
    <property type="entry name" value="Probable inorganic polyphosphate/atp-NAD kinase, domain 2"/>
    <property type="match status" value="1"/>
</dbReference>
<evidence type="ECO:0000313" key="10">
    <source>
        <dbReference type="Proteomes" id="UP001056766"/>
    </source>
</evidence>
<comment type="cofactor">
    <cofactor evidence="8">
        <name>a divalent metal cation</name>
        <dbReference type="ChEBI" id="CHEBI:60240"/>
    </cofactor>
</comment>
<evidence type="ECO:0000256" key="3">
    <source>
        <dbReference type="ARBA" id="ARBA00022741"/>
    </source>
</evidence>
<proteinExistence type="inferred from homology"/>
<reference evidence="9" key="2">
    <citation type="submission" date="2021-04" db="EMBL/GenBank/DDBJ databases">
        <authorList>
            <person name="Dong X."/>
        </authorList>
    </citation>
    <scope>NUCLEOTIDE SEQUENCE</scope>
    <source>
        <strain evidence="9">LLY</strain>
    </source>
</reference>
<evidence type="ECO:0000256" key="6">
    <source>
        <dbReference type="ARBA" id="ARBA00022857"/>
    </source>
</evidence>
<comment type="subcellular location">
    <subcellularLocation>
        <location evidence="8">Cytoplasm</location>
    </subcellularLocation>
</comment>
<accession>A0A9E4ZF65</accession>
<dbReference type="SUPFAM" id="SSF111331">
    <property type="entry name" value="NAD kinase/diacylglycerol kinase-like"/>
    <property type="match status" value="1"/>
</dbReference>
<dbReference type="GO" id="GO:0046872">
    <property type="term" value="F:metal ion binding"/>
    <property type="evidence" value="ECO:0007669"/>
    <property type="project" value="UniProtKB-UniRule"/>
</dbReference>
<dbReference type="GO" id="GO:0005524">
    <property type="term" value="F:ATP binding"/>
    <property type="evidence" value="ECO:0007669"/>
    <property type="project" value="UniProtKB-KW"/>
</dbReference>
<comment type="similarity">
    <text evidence="8">Belongs to the NAD kinase family.</text>
</comment>
<keyword evidence="1 8" id="KW-0963">Cytoplasm</keyword>
<dbReference type="EMBL" id="JAGSOI010000018">
    <property type="protein sequence ID" value="MCM1986582.1"/>
    <property type="molecule type" value="Genomic_DNA"/>
</dbReference>
<dbReference type="GO" id="GO:0006741">
    <property type="term" value="P:NADP+ biosynthetic process"/>
    <property type="evidence" value="ECO:0007669"/>
    <property type="project" value="UniProtKB-UniRule"/>
</dbReference>
<dbReference type="InterPro" id="IPR016064">
    <property type="entry name" value="NAD/diacylglycerol_kinase_sf"/>
</dbReference>
<dbReference type="AlphaFoldDB" id="A0A9E4ZF65"/>
<gene>
    <name evidence="8" type="primary">nadK</name>
    <name evidence="9" type="ORF">KDK67_06145</name>
</gene>
<feature type="binding site" evidence="8">
    <location>
        <position position="167"/>
    </location>
    <ligand>
        <name>NAD(+)</name>
        <dbReference type="ChEBI" id="CHEBI:57540"/>
    </ligand>
</feature>
<reference evidence="9" key="1">
    <citation type="journal article" date="2021" name="mSystems">
        <title>Bacteria and Archaea Synergistically Convert Glycine Betaine to Biogenic Methane in the Formosa Cold Seep of the South China Sea.</title>
        <authorList>
            <person name="Li L."/>
            <person name="Zhang W."/>
            <person name="Zhang S."/>
            <person name="Song L."/>
            <person name="Sun Q."/>
            <person name="Zhang H."/>
            <person name="Xiang H."/>
            <person name="Dong X."/>
        </authorList>
    </citation>
    <scope>NUCLEOTIDE SEQUENCE</scope>
    <source>
        <strain evidence="9">LLY</strain>
    </source>
</reference>
<evidence type="ECO:0000256" key="1">
    <source>
        <dbReference type="ARBA" id="ARBA00022490"/>
    </source>
</evidence>
<dbReference type="Pfam" id="PF01513">
    <property type="entry name" value="NAD_kinase"/>
    <property type="match status" value="1"/>
</dbReference>
<keyword evidence="7 8" id="KW-0520">NAD</keyword>
<name>A0A9E4ZF65_9EURY</name>
<keyword evidence="2 8" id="KW-0808">Transferase</keyword>
<evidence type="ECO:0000256" key="7">
    <source>
        <dbReference type="ARBA" id="ARBA00023027"/>
    </source>
</evidence>
<dbReference type="RefSeq" id="WP_250867938.1">
    <property type="nucleotide sequence ID" value="NZ_JAGSOI010000018.1"/>
</dbReference>
<dbReference type="GO" id="GO:0003951">
    <property type="term" value="F:NAD+ kinase activity"/>
    <property type="evidence" value="ECO:0007669"/>
    <property type="project" value="UniProtKB-UniRule"/>
</dbReference>
<organism evidence="9 10">
    <name type="scientific">Methanococcoides seepicolus</name>
    <dbReference type="NCBI Taxonomy" id="2828780"/>
    <lineage>
        <taxon>Archaea</taxon>
        <taxon>Methanobacteriati</taxon>
        <taxon>Methanobacteriota</taxon>
        <taxon>Stenosarchaea group</taxon>
        <taxon>Methanomicrobia</taxon>
        <taxon>Methanosarcinales</taxon>
        <taxon>Methanosarcinaceae</taxon>
        <taxon>Methanococcoides</taxon>
    </lineage>
</organism>
<dbReference type="Gene3D" id="3.40.50.10330">
    <property type="entry name" value="Probable inorganic polyphosphate/atp-NAD kinase, domain 1"/>
    <property type="match status" value="1"/>
</dbReference>
<feature type="binding site" evidence="8">
    <location>
        <begin position="139"/>
        <end position="140"/>
    </location>
    <ligand>
        <name>NAD(+)</name>
        <dbReference type="ChEBI" id="CHEBI:57540"/>
    </ligand>
</feature>
<dbReference type="InterPro" id="IPR017437">
    <property type="entry name" value="ATP-NAD_kinase_PpnK-typ_C"/>
</dbReference>
<comment type="function">
    <text evidence="8">Involved in the regulation of the intracellular balance of NAD and NADP, and is a key enzyme in the biosynthesis of NADP. Catalyzes specifically the phosphorylation on 2'-hydroxyl of the adenosine moiety of NAD to yield NADP.</text>
</comment>
<keyword evidence="4 8" id="KW-0418">Kinase</keyword>
<keyword evidence="10" id="KW-1185">Reference proteome</keyword>
<sequence length="278" mass="30097">MTIRKIGIVSRCDHTDALEMVSRIVDTFRSKVEIALSPNTALPLKLEGVEIIPVELMRQNGVELLISVGGDGTVLRNIARMEDPLPILGINMGTVGFLVEVNPSEAISTIEEVLEGFKYSERSRLAIDLNGEAIPAATNEVVLTTARPAKILTFRITIDDQKAEEMRADGVVIATPTGSTAYAMSAGGPLIDPAVNATLIVPLAPFKLSARPWVVSASSIIKVEMIVPEKKAALVVDGQYTHTIQKNDVVTLTMSDMPARFVEISASGFYERVQNKLR</sequence>
<comment type="catalytic activity">
    <reaction evidence="8">
        <text>NAD(+) + ATP = ADP + NADP(+) + H(+)</text>
        <dbReference type="Rhea" id="RHEA:18629"/>
        <dbReference type="ChEBI" id="CHEBI:15378"/>
        <dbReference type="ChEBI" id="CHEBI:30616"/>
        <dbReference type="ChEBI" id="CHEBI:57540"/>
        <dbReference type="ChEBI" id="CHEBI:58349"/>
        <dbReference type="ChEBI" id="CHEBI:456216"/>
        <dbReference type="EC" id="2.7.1.23"/>
    </reaction>
</comment>
<keyword evidence="3 8" id="KW-0547">Nucleotide-binding</keyword>
<dbReference type="InterPro" id="IPR017438">
    <property type="entry name" value="ATP-NAD_kinase_N"/>
</dbReference>
<dbReference type="Pfam" id="PF20143">
    <property type="entry name" value="NAD_kinase_C"/>
    <property type="match status" value="1"/>
</dbReference>
<feature type="binding site" evidence="8">
    <location>
        <position position="204"/>
    </location>
    <ligand>
        <name>NAD(+)</name>
        <dbReference type="ChEBI" id="CHEBI:57540"/>
    </ligand>
</feature>
<dbReference type="InterPro" id="IPR002504">
    <property type="entry name" value="NADK"/>
</dbReference>
<dbReference type="EC" id="2.7.1.23" evidence="8"/>
<feature type="binding site" evidence="8">
    <location>
        <position position="169"/>
    </location>
    <ligand>
        <name>NAD(+)</name>
        <dbReference type="ChEBI" id="CHEBI:57540"/>
    </ligand>
</feature>
<evidence type="ECO:0000256" key="5">
    <source>
        <dbReference type="ARBA" id="ARBA00022840"/>
    </source>
</evidence>
<feature type="active site" description="Proton acceptor" evidence="8">
    <location>
        <position position="71"/>
    </location>
</feature>
<comment type="caution">
    <text evidence="9">The sequence shown here is derived from an EMBL/GenBank/DDBJ whole genome shotgun (WGS) entry which is preliminary data.</text>
</comment>
<keyword evidence="5 8" id="KW-0067">ATP-binding</keyword>
<dbReference type="PANTHER" id="PTHR20275">
    <property type="entry name" value="NAD KINASE"/>
    <property type="match status" value="1"/>
</dbReference>
<dbReference type="HAMAP" id="MF_00361">
    <property type="entry name" value="NAD_kinase"/>
    <property type="match status" value="1"/>
</dbReference>
<dbReference type="GO" id="GO:0019674">
    <property type="term" value="P:NAD+ metabolic process"/>
    <property type="evidence" value="ECO:0007669"/>
    <property type="project" value="InterPro"/>
</dbReference>
<feature type="binding site" evidence="8">
    <location>
        <position position="239"/>
    </location>
    <ligand>
        <name>NAD(+)</name>
        <dbReference type="ChEBI" id="CHEBI:57540"/>
    </ligand>
</feature>
<comment type="caution">
    <text evidence="8">Lacks conserved residue(s) required for the propagation of feature annotation.</text>
</comment>
<feature type="binding site" evidence="8">
    <location>
        <position position="150"/>
    </location>
    <ligand>
        <name>NAD(+)</name>
        <dbReference type="ChEBI" id="CHEBI:57540"/>
    </ligand>
</feature>
<dbReference type="Proteomes" id="UP001056766">
    <property type="component" value="Unassembled WGS sequence"/>
</dbReference>
<evidence type="ECO:0000256" key="4">
    <source>
        <dbReference type="ARBA" id="ARBA00022777"/>
    </source>
</evidence>
<evidence type="ECO:0000313" key="9">
    <source>
        <dbReference type="EMBL" id="MCM1986582.1"/>
    </source>
</evidence>
<dbReference type="PANTHER" id="PTHR20275:SF43">
    <property type="entry name" value="BIFUNCTIONAL NADP PHOSPHATASE_NAD KINASE"/>
    <property type="match status" value="1"/>
</dbReference>
<feature type="binding site" evidence="8">
    <location>
        <begin position="180"/>
        <end position="185"/>
    </location>
    <ligand>
        <name>NAD(+)</name>
        <dbReference type="ChEBI" id="CHEBI:57540"/>
    </ligand>
</feature>
<evidence type="ECO:0000256" key="2">
    <source>
        <dbReference type="ARBA" id="ARBA00022679"/>
    </source>
</evidence>
<dbReference type="GO" id="GO:0005737">
    <property type="term" value="C:cytoplasm"/>
    <property type="evidence" value="ECO:0007669"/>
    <property type="project" value="UniProtKB-SubCell"/>
</dbReference>
<feature type="binding site" evidence="8">
    <location>
        <begin position="71"/>
        <end position="72"/>
    </location>
    <ligand>
        <name>NAD(+)</name>
        <dbReference type="ChEBI" id="CHEBI:57540"/>
    </ligand>
</feature>
<feature type="binding site" evidence="8">
    <location>
        <position position="76"/>
    </location>
    <ligand>
        <name>NAD(+)</name>
        <dbReference type="ChEBI" id="CHEBI:57540"/>
    </ligand>
</feature>
<keyword evidence="6 8" id="KW-0521">NADP</keyword>
<evidence type="ECO:0000256" key="8">
    <source>
        <dbReference type="HAMAP-Rule" id="MF_00361"/>
    </source>
</evidence>
<protein>
    <recommendedName>
        <fullName evidence="8">NAD kinase</fullName>
        <ecNumber evidence="8">2.7.1.23</ecNumber>
    </recommendedName>
    <alternativeName>
        <fullName evidence="8">ATP-dependent NAD kinase</fullName>
    </alternativeName>
</protein>